<feature type="region of interest" description="Disordered" evidence="1">
    <location>
        <begin position="35"/>
        <end position="69"/>
    </location>
</feature>
<protein>
    <submittedName>
        <fullName evidence="2">Uncharacterized protein</fullName>
    </submittedName>
</protein>
<evidence type="ECO:0000313" key="3">
    <source>
        <dbReference type="Proteomes" id="UP000075880"/>
    </source>
</evidence>
<evidence type="ECO:0000313" key="2">
    <source>
        <dbReference type="EnsemblMetazoa" id="ENSAATROPP005226"/>
    </source>
</evidence>
<feature type="compositionally biased region" description="Basic residues" evidence="1">
    <location>
        <begin position="1"/>
        <end position="10"/>
    </location>
</feature>
<proteinExistence type="predicted"/>
<name>A0AAG5D228_ANOAO</name>
<dbReference type="AlphaFoldDB" id="A0AAG5D228"/>
<keyword evidence="3" id="KW-1185">Reference proteome</keyword>
<evidence type="ECO:0000256" key="1">
    <source>
        <dbReference type="SAM" id="MobiDB-lite"/>
    </source>
</evidence>
<organism evidence="2 3">
    <name type="scientific">Anopheles atroparvus</name>
    <name type="common">European mosquito</name>
    <dbReference type="NCBI Taxonomy" id="41427"/>
    <lineage>
        <taxon>Eukaryota</taxon>
        <taxon>Metazoa</taxon>
        <taxon>Ecdysozoa</taxon>
        <taxon>Arthropoda</taxon>
        <taxon>Hexapoda</taxon>
        <taxon>Insecta</taxon>
        <taxon>Pterygota</taxon>
        <taxon>Neoptera</taxon>
        <taxon>Endopterygota</taxon>
        <taxon>Diptera</taxon>
        <taxon>Nematocera</taxon>
        <taxon>Culicoidea</taxon>
        <taxon>Culicidae</taxon>
        <taxon>Anophelinae</taxon>
        <taxon>Anopheles</taxon>
    </lineage>
</organism>
<dbReference type="EnsemblMetazoa" id="ENSAATROPT005654">
    <property type="protein sequence ID" value="ENSAATROPP005226"/>
    <property type="gene ID" value="ENSAATROPG004555"/>
</dbReference>
<reference evidence="2" key="1">
    <citation type="submission" date="2024-04" db="UniProtKB">
        <authorList>
            <consortium name="EnsemblMetazoa"/>
        </authorList>
    </citation>
    <scope>IDENTIFICATION</scope>
    <source>
        <strain evidence="2">EBRO</strain>
    </source>
</reference>
<feature type="region of interest" description="Disordered" evidence="1">
    <location>
        <begin position="1"/>
        <end position="22"/>
    </location>
</feature>
<sequence length="69" mass="7358">MLLRSQRKVTKASSNSNDDGMASFSHVSVLAASQNPLTFAGRGAGRRRGSPRRGDITLVRGSGSAGWRR</sequence>
<dbReference type="Proteomes" id="UP000075880">
    <property type="component" value="Unassembled WGS sequence"/>
</dbReference>
<accession>A0AAG5D228</accession>